<dbReference type="RefSeq" id="WP_096352722.1">
    <property type="nucleotide sequence ID" value="NZ_AP017313.1"/>
</dbReference>
<dbReference type="AlphaFoldDB" id="A0A110B3G5"/>
<gene>
    <name evidence="1" type="primary">yjdF</name>
    <name evidence="1" type="ORF">MgSA37_02866</name>
</gene>
<name>A0A110B3G5_9SPHI</name>
<dbReference type="Proteomes" id="UP000218263">
    <property type="component" value="Chromosome"/>
</dbReference>
<organism evidence="1 2">
    <name type="scientific">Mucilaginibacter gotjawali</name>
    <dbReference type="NCBI Taxonomy" id="1550579"/>
    <lineage>
        <taxon>Bacteria</taxon>
        <taxon>Pseudomonadati</taxon>
        <taxon>Bacteroidota</taxon>
        <taxon>Sphingobacteriia</taxon>
        <taxon>Sphingobacteriales</taxon>
        <taxon>Sphingobacteriaceae</taxon>
        <taxon>Mucilaginibacter</taxon>
    </lineage>
</organism>
<dbReference type="InterPro" id="IPR058534">
    <property type="entry name" value="YjdF"/>
</dbReference>
<dbReference type="KEGG" id="mgot:MgSA37_02866"/>
<dbReference type="PIRSF" id="PIRSF020606">
    <property type="entry name" value="UCP020606"/>
    <property type="match status" value="1"/>
</dbReference>
<accession>A0A110B3G5</accession>
<evidence type="ECO:0000313" key="1">
    <source>
        <dbReference type="EMBL" id="BAU54688.1"/>
    </source>
</evidence>
<proteinExistence type="predicted"/>
<dbReference type="EMBL" id="AP017313">
    <property type="protein sequence ID" value="BAU54688.1"/>
    <property type="molecule type" value="Genomic_DNA"/>
</dbReference>
<evidence type="ECO:0000313" key="2">
    <source>
        <dbReference type="Proteomes" id="UP000218263"/>
    </source>
</evidence>
<sequence length="202" mass="23209">MKKYVLLVCLFFTGLIISAINPHDYFTWILEIFPAIIGLFILVFTFRHFQFTMLTYVMILLHCYVLFIGGHYTYALVPAFDWVRDVFHQSRNNYDKVGHFFQGFVPAMIVREIFIRKEIINRENWIPFLTISVCGLISLLYELLEWLVSVSSGSAGNSFLGTQGDVWDTQSDMLFAIIGASCMLITLSGLQNKVIAGKLQRL</sequence>
<dbReference type="InterPro" id="IPR014509">
    <property type="entry name" value="YjdF-like"/>
</dbReference>
<reference evidence="1 2" key="1">
    <citation type="submission" date="2015-12" db="EMBL/GenBank/DDBJ databases">
        <title>Genome sequence of Mucilaginibacter gotjawali.</title>
        <authorList>
            <person name="Lee J.S."/>
            <person name="Lee K.C."/>
            <person name="Kim K.K."/>
            <person name="Lee B.W."/>
        </authorList>
    </citation>
    <scope>NUCLEOTIDE SEQUENCE [LARGE SCALE GENOMIC DNA]</scope>
    <source>
        <strain evidence="1 2">SA3-7</strain>
    </source>
</reference>
<protein>
    <submittedName>
        <fullName evidence="1">Inner membrane protein YjdF</fullName>
    </submittedName>
</protein>
<keyword evidence="2" id="KW-1185">Reference proteome</keyword>
<dbReference type="OrthoDB" id="9786473at2"/>
<dbReference type="Pfam" id="PF09997">
    <property type="entry name" value="DUF2238"/>
    <property type="match status" value="1"/>
</dbReference>